<dbReference type="Gramene" id="LPERR07G09270.1">
    <property type="protein sequence ID" value="LPERR07G09270.1"/>
    <property type="gene ID" value="LPERR07G09270"/>
</dbReference>
<reference evidence="2" key="3">
    <citation type="submission" date="2015-04" db="UniProtKB">
        <authorList>
            <consortium name="EnsemblPlants"/>
        </authorList>
    </citation>
    <scope>IDENTIFICATION</scope>
</reference>
<keyword evidence="1" id="KW-0812">Transmembrane</keyword>
<keyword evidence="1" id="KW-1133">Transmembrane helix</keyword>
<protein>
    <submittedName>
        <fullName evidence="2">Uncharacterized protein</fullName>
    </submittedName>
</protein>
<feature type="transmembrane region" description="Helical" evidence="1">
    <location>
        <begin position="20"/>
        <end position="37"/>
    </location>
</feature>
<evidence type="ECO:0000313" key="3">
    <source>
        <dbReference type="Proteomes" id="UP000032180"/>
    </source>
</evidence>
<dbReference type="HOGENOM" id="CLU_2515930_0_0_1"/>
<evidence type="ECO:0000256" key="1">
    <source>
        <dbReference type="SAM" id="Phobius"/>
    </source>
</evidence>
<sequence length="85" mass="9667">MTGEGETEHSDNTPITRLHLTVKMVVFMAVSMMRRMLRLLLTSNVRNKKDATVQLHMPGVHMGVDEVLEAMQEAVAMQHMVSRMM</sequence>
<dbReference type="AlphaFoldDB" id="A0A0D9WXU0"/>
<dbReference type="Proteomes" id="UP000032180">
    <property type="component" value="Chromosome 7"/>
</dbReference>
<reference evidence="2 3" key="1">
    <citation type="submission" date="2012-08" db="EMBL/GenBank/DDBJ databases">
        <title>Oryza genome evolution.</title>
        <authorList>
            <person name="Wing R.A."/>
        </authorList>
    </citation>
    <scope>NUCLEOTIDE SEQUENCE</scope>
</reference>
<name>A0A0D9WXU0_9ORYZ</name>
<proteinExistence type="predicted"/>
<reference evidence="3" key="2">
    <citation type="submission" date="2013-12" db="EMBL/GenBank/DDBJ databases">
        <authorList>
            <person name="Yu Y."/>
            <person name="Lee S."/>
            <person name="de Baynast K."/>
            <person name="Wissotski M."/>
            <person name="Liu L."/>
            <person name="Talag J."/>
            <person name="Goicoechea J."/>
            <person name="Angelova A."/>
            <person name="Jetty R."/>
            <person name="Kudrna D."/>
            <person name="Golser W."/>
            <person name="Rivera L."/>
            <person name="Zhang J."/>
            <person name="Wing R."/>
        </authorList>
    </citation>
    <scope>NUCLEOTIDE SEQUENCE</scope>
</reference>
<dbReference type="EnsemblPlants" id="LPERR07G09270.1">
    <property type="protein sequence ID" value="LPERR07G09270.1"/>
    <property type="gene ID" value="LPERR07G09270"/>
</dbReference>
<keyword evidence="3" id="KW-1185">Reference proteome</keyword>
<organism evidence="2 3">
    <name type="scientific">Leersia perrieri</name>
    <dbReference type="NCBI Taxonomy" id="77586"/>
    <lineage>
        <taxon>Eukaryota</taxon>
        <taxon>Viridiplantae</taxon>
        <taxon>Streptophyta</taxon>
        <taxon>Embryophyta</taxon>
        <taxon>Tracheophyta</taxon>
        <taxon>Spermatophyta</taxon>
        <taxon>Magnoliopsida</taxon>
        <taxon>Liliopsida</taxon>
        <taxon>Poales</taxon>
        <taxon>Poaceae</taxon>
        <taxon>BOP clade</taxon>
        <taxon>Oryzoideae</taxon>
        <taxon>Oryzeae</taxon>
        <taxon>Oryzinae</taxon>
        <taxon>Leersia</taxon>
    </lineage>
</organism>
<accession>A0A0D9WXU0</accession>
<keyword evidence="1" id="KW-0472">Membrane</keyword>
<evidence type="ECO:0000313" key="2">
    <source>
        <dbReference type="EnsemblPlants" id="LPERR07G09270.1"/>
    </source>
</evidence>